<protein>
    <submittedName>
        <fullName evidence="1">Uncharacterized protein</fullName>
    </submittedName>
</protein>
<organism evidence="1 2">
    <name type="scientific">Bacillus pacificus</name>
    <dbReference type="NCBI Taxonomy" id="2026187"/>
    <lineage>
        <taxon>Bacteria</taxon>
        <taxon>Bacillati</taxon>
        <taxon>Bacillota</taxon>
        <taxon>Bacilli</taxon>
        <taxon>Bacillales</taxon>
        <taxon>Bacillaceae</taxon>
        <taxon>Bacillus</taxon>
        <taxon>Bacillus cereus group</taxon>
    </lineage>
</organism>
<sequence length="125" mass="13966">MKKVIGIIVIILLTYYALHSTPSLAVRTALFFEGHPIAAFSGEVEKERDVKKEAIPDEYQTLYGEKKEEPEHYFFPAVRAHGSGIDMLSACVKKEWLFYPALTGSKTPTSKFSGSKEVRLGINCP</sequence>
<gene>
    <name evidence="1" type="ORF">BACERE00191_03170</name>
</gene>
<proteinExistence type="predicted"/>
<evidence type="ECO:0000313" key="1">
    <source>
        <dbReference type="EMBL" id="SME12325.1"/>
    </source>
</evidence>
<reference evidence="2" key="1">
    <citation type="submission" date="2017-04" db="EMBL/GenBank/DDBJ databases">
        <authorList>
            <person name="Criscuolo A."/>
        </authorList>
    </citation>
    <scope>NUCLEOTIDE SEQUENCE [LARGE SCALE GENOMIC DNA]</scope>
</reference>
<name>A0A1Y5ZTQ2_9BACI</name>
<dbReference type="Proteomes" id="UP000194499">
    <property type="component" value="Unassembled WGS sequence"/>
</dbReference>
<evidence type="ECO:0000313" key="2">
    <source>
        <dbReference type="Proteomes" id="UP000194499"/>
    </source>
</evidence>
<dbReference type="AlphaFoldDB" id="A0A1Y5ZTQ2"/>
<accession>A0A1Y5ZTQ2</accession>
<dbReference type="EMBL" id="FWZB01000039">
    <property type="protein sequence ID" value="SME12325.1"/>
    <property type="molecule type" value="Genomic_DNA"/>
</dbReference>